<dbReference type="PROSITE" id="PS51158">
    <property type="entry name" value="ALPHA_KINASE"/>
    <property type="match status" value="1"/>
</dbReference>
<keyword evidence="3" id="KW-0418">Kinase</keyword>
<sequence length="53" mass="5610">SGIGDAGKRGICSFTRDHQCNSICSALGFDTQYPLKTASSRKTTEGSEPEVSD</sequence>
<feature type="non-terminal residue" evidence="5">
    <location>
        <position position="53"/>
    </location>
</feature>
<proteinExistence type="predicted"/>
<evidence type="ECO:0000313" key="5">
    <source>
        <dbReference type="EMBL" id="KAJ7217291.1"/>
    </source>
</evidence>
<dbReference type="Gene3D" id="3.20.200.10">
    <property type="entry name" value="MHCK/EF2 kinase"/>
    <property type="match status" value="1"/>
</dbReference>
<gene>
    <name evidence="5" type="ORF">GGX14DRAFT_321921</name>
</gene>
<dbReference type="GO" id="GO:0004674">
    <property type="term" value="F:protein serine/threonine kinase activity"/>
    <property type="evidence" value="ECO:0007669"/>
    <property type="project" value="UniProtKB-KW"/>
</dbReference>
<dbReference type="AlphaFoldDB" id="A0AAD6VQL3"/>
<evidence type="ECO:0000256" key="3">
    <source>
        <dbReference type="ARBA" id="ARBA00022777"/>
    </source>
</evidence>
<comment type="caution">
    <text evidence="5">The sequence shown here is derived from an EMBL/GenBank/DDBJ whole genome shotgun (WGS) entry which is preliminary data.</text>
</comment>
<name>A0AAD6VQL3_9AGAR</name>
<feature type="domain" description="Alpha-type protein kinase" evidence="4">
    <location>
        <begin position="1"/>
        <end position="32"/>
    </location>
</feature>
<evidence type="ECO:0000313" key="6">
    <source>
        <dbReference type="Proteomes" id="UP001219525"/>
    </source>
</evidence>
<keyword evidence="6" id="KW-1185">Reference proteome</keyword>
<accession>A0AAD6VQL3</accession>
<dbReference type="InterPro" id="IPR004166">
    <property type="entry name" value="a-kinase_dom"/>
</dbReference>
<reference evidence="5" key="1">
    <citation type="submission" date="2023-03" db="EMBL/GenBank/DDBJ databases">
        <title>Massive genome expansion in bonnet fungi (Mycena s.s.) driven by repeated elements and novel gene families across ecological guilds.</title>
        <authorList>
            <consortium name="Lawrence Berkeley National Laboratory"/>
            <person name="Harder C.B."/>
            <person name="Miyauchi S."/>
            <person name="Viragh M."/>
            <person name="Kuo A."/>
            <person name="Thoen E."/>
            <person name="Andreopoulos B."/>
            <person name="Lu D."/>
            <person name="Skrede I."/>
            <person name="Drula E."/>
            <person name="Henrissat B."/>
            <person name="Morin E."/>
            <person name="Kohler A."/>
            <person name="Barry K."/>
            <person name="LaButti K."/>
            <person name="Morin E."/>
            <person name="Salamov A."/>
            <person name="Lipzen A."/>
            <person name="Mereny Z."/>
            <person name="Hegedus B."/>
            <person name="Baldrian P."/>
            <person name="Stursova M."/>
            <person name="Weitz H."/>
            <person name="Taylor A."/>
            <person name="Grigoriev I.V."/>
            <person name="Nagy L.G."/>
            <person name="Martin F."/>
            <person name="Kauserud H."/>
        </authorList>
    </citation>
    <scope>NUCLEOTIDE SEQUENCE</scope>
    <source>
        <strain evidence="5">9144</strain>
    </source>
</reference>
<evidence type="ECO:0000259" key="4">
    <source>
        <dbReference type="PROSITE" id="PS51158"/>
    </source>
</evidence>
<organism evidence="5 6">
    <name type="scientific">Mycena pura</name>
    <dbReference type="NCBI Taxonomy" id="153505"/>
    <lineage>
        <taxon>Eukaryota</taxon>
        <taxon>Fungi</taxon>
        <taxon>Dikarya</taxon>
        <taxon>Basidiomycota</taxon>
        <taxon>Agaricomycotina</taxon>
        <taxon>Agaricomycetes</taxon>
        <taxon>Agaricomycetidae</taxon>
        <taxon>Agaricales</taxon>
        <taxon>Marasmiineae</taxon>
        <taxon>Mycenaceae</taxon>
        <taxon>Mycena</taxon>
    </lineage>
</organism>
<feature type="non-terminal residue" evidence="5">
    <location>
        <position position="1"/>
    </location>
</feature>
<keyword evidence="1" id="KW-0723">Serine/threonine-protein kinase</keyword>
<keyword evidence="2" id="KW-0808">Transferase</keyword>
<evidence type="ECO:0000256" key="1">
    <source>
        <dbReference type="ARBA" id="ARBA00022527"/>
    </source>
</evidence>
<dbReference type="GO" id="GO:0005524">
    <property type="term" value="F:ATP binding"/>
    <property type="evidence" value="ECO:0007669"/>
    <property type="project" value="InterPro"/>
</dbReference>
<evidence type="ECO:0000256" key="2">
    <source>
        <dbReference type="ARBA" id="ARBA00022679"/>
    </source>
</evidence>
<dbReference type="EMBL" id="JARJCW010000014">
    <property type="protein sequence ID" value="KAJ7217291.1"/>
    <property type="molecule type" value="Genomic_DNA"/>
</dbReference>
<protein>
    <recommendedName>
        <fullName evidence="4">Alpha-type protein kinase domain-containing protein</fullName>
    </recommendedName>
</protein>
<dbReference type="Proteomes" id="UP001219525">
    <property type="component" value="Unassembled WGS sequence"/>
</dbReference>